<accession>A0A1I0MNF5</accession>
<dbReference type="InterPro" id="IPR031571">
    <property type="entry name" value="RcpC_dom"/>
</dbReference>
<evidence type="ECO:0000259" key="1">
    <source>
        <dbReference type="Pfam" id="PF16976"/>
    </source>
</evidence>
<dbReference type="STRING" id="364200.SAMN04488515_0122"/>
<dbReference type="OrthoDB" id="163768at2"/>
<dbReference type="AlphaFoldDB" id="A0A1I0MNF5"/>
<dbReference type="EMBL" id="FOIZ01000001">
    <property type="protein sequence ID" value="SEV89709.1"/>
    <property type="molecule type" value="Genomic_DNA"/>
</dbReference>
<dbReference type="Proteomes" id="UP000199167">
    <property type="component" value="Unassembled WGS sequence"/>
</dbReference>
<dbReference type="RefSeq" id="WP_089988995.1">
    <property type="nucleotide sequence ID" value="NZ_FOIZ01000001.1"/>
</dbReference>
<keyword evidence="3" id="KW-1185">Reference proteome</keyword>
<dbReference type="CDD" id="cd11614">
    <property type="entry name" value="SAF_CpaB_FlgA_like"/>
    <property type="match status" value="1"/>
</dbReference>
<protein>
    <submittedName>
        <fullName evidence="2">Pilus assembly protein CpaB</fullName>
    </submittedName>
</protein>
<sequence>MRAIFGLVLVVGMGLAGFAVYMVKGHFAAQQTLLEQQAAKAQAIVPTTEIYAVNRSIGYGERLTAEDVQLIKYTQEFLPEGVFVSQEELFPQGIDVSRVVLRAMEPNEAITQVKVTDPGEDAGITTRLSPGMRAFAINVNLSTGVSGLIRPSDRVDIYWTGTPPNSRGNNGELTRLIETNVEVIAIDGSSDINRAEGEIARTVTVQVDPQDVATLTQAQASGKLTLSLLGKGDESIASATQVDTGSMLGIEEEAAPAPIAAPAPAEICTTRERRGAQVVETPIPCTN</sequence>
<feature type="domain" description="Flp pilus assembly protein RcpC/CpaB" evidence="1">
    <location>
        <begin position="124"/>
        <end position="228"/>
    </location>
</feature>
<evidence type="ECO:0000313" key="3">
    <source>
        <dbReference type="Proteomes" id="UP000199167"/>
    </source>
</evidence>
<dbReference type="NCBIfam" id="TIGR03177">
    <property type="entry name" value="pilus_cpaB"/>
    <property type="match status" value="1"/>
</dbReference>
<dbReference type="Pfam" id="PF16976">
    <property type="entry name" value="RcpC"/>
    <property type="match status" value="1"/>
</dbReference>
<gene>
    <name evidence="2" type="ORF">SAMN04488515_0122</name>
</gene>
<proteinExistence type="predicted"/>
<organism evidence="2 3">
    <name type="scientific">Cognatiyoonia koreensis</name>
    <dbReference type="NCBI Taxonomy" id="364200"/>
    <lineage>
        <taxon>Bacteria</taxon>
        <taxon>Pseudomonadati</taxon>
        <taxon>Pseudomonadota</taxon>
        <taxon>Alphaproteobacteria</taxon>
        <taxon>Rhodobacterales</taxon>
        <taxon>Paracoccaceae</taxon>
        <taxon>Cognatiyoonia</taxon>
    </lineage>
</organism>
<evidence type="ECO:0000313" key="2">
    <source>
        <dbReference type="EMBL" id="SEV89709.1"/>
    </source>
</evidence>
<dbReference type="InterPro" id="IPR017592">
    <property type="entry name" value="Pilus_assmbl_Flp-typ_CpaB"/>
</dbReference>
<reference evidence="2 3" key="1">
    <citation type="submission" date="2016-10" db="EMBL/GenBank/DDBJ databases">
        <authorList>
            <person name="de Groot N.N."/>
        </authorList>
    </citation>
    <scope>NUCLEOTIDE SEQUENCE [LARGE SCALE GENOMIC DNA]</scope>
    <source>
        <strain evidence="2 3">DSM 17925</strain>
    </source>
</reference>
<name>A0A1I0MNF5_9RHOB</name>